<protein>
    <recommendedName>
        <fullName evidence="4">Enhancer of translation termination 1</fullName>
    </recommendedName>
</protein>
<evidence type="ECO:0000313" key="11">
    <source>
        <dbReference type="Proteomes" id="UP001152885"/>
    </source>
</evidence>
<name>A0A9W4TUT6_9ASCO</name>
<comment type="similarity">
    <text evidence="3">Belongs to the ETT1 family.</text>
</comment>
<sequence length="393" mass="45276">MAKRTLGLGNRAKSKKQKVEETQEQEEQEGQLTVELPEEVDPNDELGQLKGLYQSYLSDKSELILNGIIHECDRLLRNKKEGDEVLPALFYSIYGKSLNELSQFCENTREISDFISNGLERIDNGLEKYPKDADLLFAKAKIILNEILFTISTLKIDSENEPLSKRLDEALQIYEIAESRAKSEDLNEETLSIIQDFDDLLEVVDNFGKPQKEEEEEDENDEEEEEDEVEVKLAETHPLHTMKTDDKYNLWWREHTQTFLDNVKDENLIKQVNKLLGQSYLLEAEIPTNAFTSLAYDDEYAGIEELYGLKKEEARKISIDLINKALTYLKAAKDEEEPDSWADIAEAMIQLGNLYEVDSEEQEKLYKEAEEILKKANNVTNGLYEDILDNLKA</sequence>
<dbReference type="GO" id="GO:0006417">
    <property type="term" value="P:regulation of translation"/>
    <property type="evidence" value="ECO:0007669"/>
    <property type="project" value="UniProtKB-KW"/>
</dbReference>
<proteinExistence type="inferred from homology"/>
<evidence type="ECO:0000256" key="9">
    <source>
        <dbReference type="SAM" id="MobiDB-lite"/>
    </source>
</evidence>
<feature type="compositionally biased region" description="Acidic residues" evidence="9">
    <location>
        <begin position="213"/>
        <end position="229"/>
    </location>
</feature>
<evidence type="ECO:0000256" key="4">
    <source>
        <dbReference type="ARBA" id="ARBA00017359"/>
    </source>
</evidence>
<dbReference type="InterPro" id="IPR024318">
    <property type="entry name" value="Nro1/ETT1"/>
</dbReference>
<accession>A0A9W4TUT6</accession>
<keyword evidence="6" id="KW-0805">Transcription regulation</keyword>
<dbReference type="PANTHER" id="PTHR28290:SF1">
    <property type="entry name" value="ENHANCER OF TRANSLATION TERMINATION 1"/>
    <property type="match status" value="1"/>
</dbReference>
<evidence type="ECO:0000256" key="3">
    <source>
        <dbReference type="ARBA" id="ARBA00007273"/>
    </source>
</evidence>
<dbReference type="OrthoDB" id="5598057at2759"/>
<feature type="region of interest" description="Disordered" evidence="9">
    <location>
        <begin position="1"/>
        <end position="39"/>
    </location>
</feature>
<dbReference type="AlphaFoldDB" id="A0A9W4TUT6"/>
<gene>
    <name evidence="10" type="ORF">CANVERA_P1283</name>
</gene>
<evidence type="ECO:0000256" key="2">
    <source>
        <dbReference type="ARBA" id="ARBA00004123"/>
    </source>
</evidence>
<keyword evidence="8" id="KW-0539">Nucleus</keyword>
<keyword evidence="11" id="KW-1185">Reference proteome</keyword>
<evidence type="ECO:0000256" key="1">
    <source>
        <dbReference type="ARBA" id="ARBA00003395"/>
    </source>
</evidence>
<organism evidence="10 11">
    <name type="scientific">Candida verbasci</name>
    <dbReference type="NCBI Taxonomy" id="1227364"/>
    <lineage>
        <taxon>Eukaryota</taxon>
        <taxon>Fungi</taxon>
        <taxon>Dikarya</taxon>
        <taxon>Ascomycota</taxon>
        <taxon>Saccharomycotina</taxon>
        <taxon>Pichiomycetes</taxon>
        <taxon>Debaryomycetaceae</taxon>
        <taxon>Candida/Lodderomyces clade</taxon>
        <taxon>Candida</taxon>
    </lineage>
</organism>
<dbReference type="PANTHER" id="PTHR28290">
    <property type="entry name" value="ENHANCER OF TRANSLATION TERMINATION 1"/>
    <property type="match status" value="1"/>
</dbReference>
<comment type="subcellular location">
    <subcellularLocation>
        <location evidence="2">Nucleus</location>
    </subcellularLocation>
</comment>
<dbReference type="Pfam" id="PF12753">
    <property type="entry name" value="Nro1"/>
    <property type="match status" value="1"/>
</dbReference>
<comment type="caution">
    <text evidence="10">The sequence shown here is derived from an EMBL/GenBank/DDBJ whole genome shotgun (WGS) entry which is preliminary data.</text>
</comment>
<dbReference type="GO" id="GO:0005634">
    <property type="term" value="C:nucleus"/>
    <property type="evidence" value="ECO:0007669"/>
    <property type="project" value="UniProtKB-SubCell"/>
</dbReference>
<evidence type="ECO:0000256" key="6">
    <source>
        <dbReference type="ARBA" id="ARBA00023015"/>
    </source>
</evidence>
<comment type="function">
    <text evidence="1">Required for correct translation termination and probably involved in regulation of hypoxic gene expression.</text>
</comment>
<keyword evidence="7" id="KW-0804">Transcription</keyword>
<dbReference type="EMBL" id="CANTUO010000001">
    <property type="protein sequence ID" value="CAI5756765.1"/>
    <property type="molecule type" value="Genomic_DNA"/>
</dbReference>
<evidence type="ECO:0000313" key="10">
    <source>
        <dbReference type="EMBL" id="CAI5756765.1"/>
    </source>
</evidence>
<evidence type="ECO:0000256" key="5">
    <source>
        <dbReference type="ARBA" id="ARBA00022845"/>
    </source>
</evidence>
<reference evidence="10" key="1">
    <citation type="submission" date="2022-12" db="EMBL/GenBank/DDBJ databases">
        <authorList>
            <person name="Brejova B."/>
        </authorList>
    </citation>
    <scope>NUCLEOTIDE SEQUENCE</scope>
</reference>
<dbReference type="GO" id="GO:2000640">
    <property type="term" value="P:positive regulation of SREBP signaling pathway"/>
    <property type="evidence" value="ECO:0007669"/>
    <property type="project" value="TreeGrafter"/>
</dbReference>
<evidence type="ECO:0000256" key="8">
    <source>
        <dbReference type="ARBA" id="ARBA00023242"/>
    </source>
</evidence>
<dbReference type="Proteomes" id="UP001152885">
    <property type="component" value="Unassembled WGS sequence"/>
</dbReference>
<feature type="region of interest" description="Disordered" evidence="9">
    <location>
        <begin position="209"/>
        <end position="229"/>
    </location>
</feature>
<keyword evidence="5" id="KW-0810">Translation regulation</keyword>
<evidence type="ECO:0000256" key="7">
    <source>
        <dbReference type="ARBA" id="ARBA00023163"/>
    </source>
</evidence>